<dbReference type="AlphaFoldDB" id="A0A0E9W372"/>
<reference evidence="1" key="2">
    <citation type="journal article" date="2015" name="Fish Shellfish Immunol.">
        <title>Early steps in the European eel (Anguilla anguilla)-Vibrio vulnificus interaction in the gills: Role of the RtxA13 toxin.</title>
        <authorList>
            <person name="Callol A."/>
            <person name="Pajuelo D."/>
            <person name="Ebbesson L."/>
            <person name="Teles M."/>
            <person name="MacKenzie S."/>
            <person name="Amaro C."/>
        </authorList>
    </citation>
    <scope>NUCLEOTIDE SEQUENCE</scope>
</reference>
<accession>A0A0E9W372</accession>
<sequence>MPCIDILSHLRKSCSFCFPYVSHCCTSVTVVECALSTTVSDLVYRCISHRSKCRCHFSHCSC</sequence>
<protein>
    <submittedName>
        <fullName evidence="1">Uncharacterized protein</fullName>
    </submittedName>
</protein>
<organism evidence="1">
    <name type="scientific">Anguilla anguilla</name>
    <name type="common">European freshwater eel</name>
    <name type="synonym">Muraena anguilla</name>
    <dbReference type="NCBI Taxonomy" id="7936"/>
    <lineage>
        <taxon>Eukaryota</taxon>
        <taxon>Metazoa</taxon>
        <taxon>Chordata</taxon>
        <taxon>Craniata</taxon>
        <taxon>Vertebrata</taxon>
        <taxon>Euteleostomi</taxon>
        <taxon>Actinopterygii</taxon>
        <taxon>Neopterygii</taxon>
        <taxon>Teleostei</taxon>
        <taxon>Anguilliformes</taxon>
        <taxon>Anguillidae</taxon>
        <taxon>Anguilla</taxon>
    </lineage>
</organism>
<dbReference type="EMBL" id="GBXM01023763">
    <property type="protein sequence ID" value="JAH84814.1"/>
    <property type="molecule type" value="Transcribed_RNA"/>
</dbReference>
<evidence type="ECO:0000313" key="1">
    <source>
        <dbReference type="EMBL" id="JAH84814.1"/>
    </source>
</evidence>
<proteinExistence type="predicted"/>
<reference evidence="1" key="1">
    <citation type="submission" date="2014-11" db="EMBL/GenBank/DDBJ databases">
        <authorList>
            <person name="Amaro Gonzalez C."/>
        </authorList>
    </citation>
    <scope>NUCLEOTIDE SEQUENCE</scope>
</reference>
<name>A0A0E9W372_ANGAN</name>